<organism evidence="1 2">
    <name type="scientific">Citricoccus zhacaiensis</name>
    <dbReference type="NCBI Taxonomy" id="489142"/>
    <lineage>
        <taxon>Bacteria</taxon>
        <taxon>Bacillati</taxon>
        <taxon>Actinomycetota</taxon>
        <taxon>Actinomycetes</taxon>
        <taxon>Micrococcales</taxon>
        <taxon>Micrococcaceae</taxon>
        <taxon>Citricoccus</taxon>
    </lineage>
</organism>
<protein>
    <submittedName>
        <fullName evidence="1">Uncharacterized protein</fullName>
    </submittedName>
</protein>
<sequence length="118" mass="12523">MIGMTTAMVSMNAVVIHWAVEAPMANSDIRFGSATDMMVSLRITTKAAATSSEMTRLAPGGRLEDVGGRAAPAGVVWGFSVAGMVYGVPLLTSTWSQWAPGVQHSYSVPLFPPILRIR</sequence>
<gene>
    <name evidence="1" type="ORF">GCM10010977_07760</name>
</gene>
<name>A0ABQ2LU65_9MICC</name>
<keyword evidence="2" id="KW-1185">Reference proteome</keyword>
<evidence type="ECO:0000313" key="1">
    <source>
        <dbReference type="EMBL" id="GGO42303.1"/>
    </source>
</evidence>
<dbReference type="Proteomes" id="UP000642509">
    <property type="component" value="Unassembled WGS sequence"/>
</dbReference>
<reference evidence="2" key="1">
    <citation type="journal article" date="2019" name="Int. J. Syst. Evol. Microbiol.">
        <title>The Global Catalogue of Microorganisms (GCM) 10K type strain sequencing project: providing services to taxonomists for standard genome sequencing and annotation.</title>
        <authorList>
            <consortium name="The Broad Institute Genomics Platform"/>
            <consortium name="The Broad Institute Genome Sequencing Center for Infectious Disease"/>
            <person name="Wu L."/>
            <person name="Ma J."/>
        </authorList>
    </citation>
    <scope>NUCLEOTIDE SEQUENCE [LARGE SCALE GENOMIC DNA]</scope>
    <source>
        <strain evidence="2">CGMCC 1.7064</strain>
    </source>
</reference>
<comment type="caution">
    <text evidence="1">The sequence shown here is derived from an EMBL/GenBank/DDBJ whole genome shotgun (WGS) entry which is preliminary data.</text>
</comment>
<proteinExistence type="predicted"/>
<accession>A0ABQ2LU65</accession>
<dbReference type="EMBL" id="BMLQ01000002">
    <property type="protein sequence ID" value="GGO42303.1"/>
    <property type="molecule type" value="Genomic_DNA"/>
</dbReference>
<evidence type="ECO:0000313" key="2">
    <source>
        <dbReference type="Proteomes" id="UP000642509"/>
    </source>
</evidence>